<keyword evidence="2" id="KW-0378">Hydrolase</keyword>
<dbReference type="GO" id="GO:0004622">
    <property type="term" value="F:phosphatidylcholine lysophospholipase activity"/>
    <property type="evidence" value="ECO:0007669"/>
    <property type="project" value="TreeGrafter"/>
</dbReference>
<dbReference type="InterPro" id="IPR036514">
    <property type="entry name" value="SGNH_hydro_sf"/>
</dbReference>
<dbReference type="PANTHER" id="PTHR30383">
    <property type="entry name" value="THIOESTERASE 1/PROTEASE 1/LYSOPHOSPHOLIPASE L1"/>
    <property type="match status" value="1"/>
</dbReference>
<organism evidence="2">
    <name type="scientific">Singulisphaera sp. Ch08</name>
    <dbReference type="NCBI Taxonomy" id="3120278"/>
    <lineage>
        <taxon>Bacteria</taxon>
        <taxon>Pseudomonadati</taxon>
        <taxon>Planctomycetota</taxon>
        <taxon>Planctomycetia</taxon>
        <taxon>Isosphaerales</taxon>
        <taxon>Isosphaeraceae</taxon>
        <taxon>Singulisphaera</taxon>
    </lineage>
</organism>
<dbReference type="PANTHER" id="PTHR30383:SF5">
    <property type="entry name" value="SGNH HYDROLASE-TYPE ESTERASE DOMAIN-CONTAINING PROTEIN"/>
    <property type="match status" value="1"/>
</dbReference>
<sequence length="347" mass="38592">MTSNLRLTIDAQPPWAAQSQRQWVACLVFGAALLALVPGARGDEPPLDGVHRVVFLGDSITYSGQYIEYIETALRARNPALHCEFLNLGLPSETVSGLTEPGHAAGKFPRPDLHERLERLLEKTKPDLVVVCYGMNDGIYSPLDDLRFKKFREGIQFVRDRAQAKGAKILHLTPPVFDPLPILERTLPGGLEEYRQPYQGYNAVLDRYSDWLLGQKAQGWEVVDIHGPLNQYLAKQRSHDPKFLLAGDGVHMNATGHWIMAREILAHWKLPTADLTAASGEEAMAALPQGPELLKLVQQRQRLLKDTWLTATGHTRPGMKQGLSLSQAERQAAEIEAKIATLVAPKR</sequence>
<dbReference type="Pfam" id="PF13472">
    <property type="entry name" value="Lipase_GDSL_2"/>
    <property type="match status" value="1"/>
</dbReference>
<protein>
    <submittedName>
        <fullName evidence="2">SGNH/GDSL hydrolase family protein</fullName>
        <ecNumber evidence="2">3.1.-.-</ecNumber>
    </submittedName>
</protein>
<accession>A0AAU7CQG3</accession>
<dbReference type="Gene3D" id="3.40.50.1110">
    <property type="entry name" value="SGNH hydrolase"/>
    <property type="match status" value="1"/>
</dbReference>
<dbReference type="EMBL" id="CP155447">
    <property type="protein sequence ID" value="XBH07673.1"/>
    <property type="molecule type" value="Genomic_DNA"/>
</dbReference>
<evidence type="ECO:0000259" key="1">
    <source>
        <dbReference type="Pfam" id="PF13472"/>
    </source>
</evidence>
<reference evidence="2" key="1">
    <citation type="submission" date="2024-05" db="EMBL/GenBank/DDBJ databases">
        <title>Planctomycetes of the genus Singulisphaera possess chitinolytic capabilities.</title>
        <authorList>
            <person name="Ivanova A."/>
        </authorList>
    </citation>
    <scope>NUCLEOTIDE SEQUENCE</scope>
    <source>
        <strain evidence="2">Ch08T</strain>
    </source>
</reference>
<dbReference type="RefSeq" id="WP_406700513.1">
    <property type="nucleotide sequence ID" value="NZ_CP155447.1"/>
</dbReference>
<dbReference type="EC" id="3.1.-.-" evidence="2"/>
<dbReference type="AlphaFoldDB" id="A0AAU7CQG3"/>
<name>A0AAU7CQG3_9BACT</name>
<dbReference type="CDD" id="cd01834">
    <property type="entry name" value="SGNH_hydrolase_like_2"/>
    <property type="match status" value="1"/>
</dbReference>
<gene>
    <name evidence="2" type="ORF">V5E97_17035</name>
</gene>
<dbReference type="SUPFAM" id="SSF52266">
    <property type="entry name" value="SGNH hydrolase"/>
    <property type="match status" value="1"/>
</dbReference>
<evidence type="ECO:0000313" key="2">
    <source>
        <dbReference type="EMBL" id="XBH07673.1"/>
    </source>
</evidence>
<dbReference type="InterPro" id="IPR051532">
    <property type="entry name" value="Ester_Hydrolysis_Enzymes"/>
</dbReference>
<proteinExistence type="predicted"/>
<feature type="domain" description="SGNH hydrolase-type esterase" evidence="1">
    <location>
        <begin position="55"/>
        <end position="258"/>
    </location>
</feature>
<dbReference type="InterPro" id="IPR013830">
    <property type="entry name" value="SGNH_hydro"/>
</dbReference>